<feature type="compositionally biased region" description="Polar residues" evidence="1">
    <location>
        <begin position="1"/>
        <end position="11"/>
    </location>
</feature>
<sequence length="340" mass="36551">MAPEVSSSGKGNNKAYEAHHRPGSGKCNQAANSSAAHRPKNGNNKPGQETNGGRQPPENGVKGKNKKGKKKSKNVQRQLVGQNIEKAEEDRVHIGRSEVLLEATDELPYIKIDEKINAINFADAAQTTDEQLVLFVDGSSSTCGPSSIASHGIPTPPPTPTSSSPPTSASPTPPYLANHHGGAAVVYKEADTWESVGFSLPFIHGSDEAEMRGLEQGFDLALGDLQDSSNSRNKVLVFTDCQGVMRKLAKCLSGNVQPRVPAEAMAASKARQLRRLGMTVEVRWAPAHMGKFKSDGNSTADIVARNGLAYTFNLSEDRARGLAGEVHRMEDPFLRRPPRI</sequence>
<feature type="region of interest" description="Disordered" evidence="1">
    <location>
        <begin position="144"/>
        <end position="176"/>
    </location>
</feature>
<dbReference type="VEuPathDB" id="FungiDB:ASPSYDRAFT_1103894"/>
<dbReference type="Proteomes" id="UP000184356">
    <property type="component" value="Unassembled WGS sequence"/>
</dbReference>
<dbReference type="InterPro" id="IPR036397">
    <property type="entry name" value="RNaseH_sf"/>
</dbReference>
<feature type="compositionally biased region" description="Polar residues" evidence="1">
    <location>
        <begin position="26"/>
        <end position="53"/>
    </location>
</feature>
<protein>
    <submittedName>
        <fullName evidence="2">Uncharacterized protein</fullName>
    </submittedName>
</protein>
<feature type="region of interest" description="Disordered" evidence="1">
    <location>
        <begin position="1"/>
        <end position="84"/>
    </location>
</feature>
<dbReference type="EMBL" id="KV878589">
    <property type="protein sequence ID" value="OJJ56905.1"/>
    <property type="molecule type" value="Genomic_DNA"/>
</dbReference>
<keyword evidence="3" id="KW-1185">Reference proteome</keyword>
<name>A0A1L9TBZ6_9EURO</name>
<organism evidence="2 3">
    <name type="scientific">Aspergillus sydowii CBS 593.65</name>
    <dbReference type="NCBI Taxonomy" id="1036612"/>
    <lineage>
        <taxon>Eukaryota</taxon>
        <taxon>Fungi</taxon>
        <taxon>Dikarya</taxon>
        <taxon>Ascomycota</taxon>
        <taxon>Pezizomycotina</taxon>
        <taxon>Eurotiomycetes</taxon>
        <taxon>Eurotiomycetidae</taxon>
        <taxon>Eurotiales</taxon>
        <taxon>Aspergillaceae</taxon>
        <taxon>Aspergillus</taxon>
        <taxon>Aspergillus subgen. Nidulantes</taxon>
    </lineage>
</organism>
<reference evidence="3" key="1">
    <citation type="journal article" date="2017" name="Genome Biol.">
        <title>Comparative genomics reveals high biological diversity and specific adaptations in the industrially and medically important fungal genus Aspergillus.</title>
        <authorList>
            <person name="de Vries R.P."/>
            <person name="Riley R."/>
            <person name="Wiebenga A."/>
            <person name="Aguilar-Osorio G."/>
            <person name="Amillis S."/>
            <person name="Uchima C.A."/>
            <person name="Anderluh G."/>
            <person name="Asadollahi M."/>
            <person name="Askin M."/>
            <person name="Barry K."/>
            <person name="Battaglia E."/>
            <person name="Bayram O."/>
            <person name="Benocci T."/>
            <person name="Braus-Stromeyer S.A."/>
            <person name="Caldana C."/>
            <person name="Canovas D."/>
            <person name="Cerqueira G.C."/>
            <person name="Chen F."/>
            <person name="Chen W."/>
            <person name="Choi C."/>
            <person name="Clum A."/>
            <person name="Dos Santos R.A."/>
            <person name="Damasio A.R."/>
            <person name="Diallinas G."/>
            <person name="Emri T."/>
            <person name="Fekete E."/>
            <person name="Flipphi M."/>
            <person name="Freyberg S."/>
            <person name="Gallo A."/>
            <person name="Gournas C."/>
            <person name="Habgood R."/>
            <person name="Hainaut M."/>
            <person name="Harispe M.L."/>
            <person name="Henrissat B."/>
            <person name="Hilden K.S."/>
            <person name="Hope R."/>
            <person name="Hossain A."/>
            <person name="Karabika E."/>
            <person name="Karaffa L."/>
            <person name="Karanyi Z."/>
            <person name="Krasevec N."/>
            <person name="Kuo A."/>
            <person name="Kusch H."/>
            <person name="LaButti K."/>
            <person name="Lagendijk E.L."/>
            <person name="Lapidus A."/>
            <person name="Levasseur A."/>
            <person name="Lindquist E."/>
            <person name="Lipzen A."/>
            <person name="Logrieco A.F."/>
            <person name="MacCabe A."/>
            <person name="Maekelae M.R."/>
            <person name="Malavazi I."/>
            <person name="Melin P."/>
            <person name="Meyer V."/>
            <person name="Mielnichuk N."/>
            <person name="Miskei M."/>
            <person name="Molnar A.P."/>
            <person name="Mule G."/>
            <person name="Ngan C.Y."/>
            <person name="Orejas M."/>
            <person name="Orosz E."/>
            <person name="Ouedraogo J.P."/>
            <person name="Overkamp K.M."/>
            <person name="Park H.-S."/>
            <person name="Perrone G."/>
            <person name="Piumi F."/>
            <person name="Punt P.J."/>
            <person name="Ram A.F."/>
            <person name="Ramon A."/>
            <person name="Rauscher S."/>
            <person name="Record E."/>
            <person name="Riano-Pachon D.M."/>
            <person name="Robert V."/>
            <person name="Roehrig J."/>
            <person name="Ruller R."/>
            <person name="Salamov A."/>
            <person name="Salih N.S."/>
            <person name="Samson R.A."/>
            <person name="Sandor E."/>
            <person name="Sanguinetti M."/>
            <person name="Schuetze T."/>
            <person name="Sepcic K."/>
            <person name="Shelest E."/>
            <person name="Sherlock G."/>
            <person name="Sophianopoulou V."/>
            <person name="Squina F.M."/>
            <person name="Sun H."/>
            <person name="Susca A."/>
            <person name="Todd R.B."/>
            <person name="Tsang A."/>
            <person name="Unkles S.E."/>
            <person name="van de Wiele N."/>
            <person name="van Rossen-Uffink D."/>
            <person name="Oliveira J.V."/>
            <person name="Vesth T.C."/>
            <person name="Visser J."/>
            <person name="Yu J.-H."/>
            <person name="Zhou M."/>
            <person name="Andersen M.R."/>
            <person name="Archer D.B."/>
            <person name="Baker S.E."/>
            <person name="Benoit I."/>
            <person name="Brakhage A.A."/>
            <person name="Braus G.H."/>
            <person name="Fischer R."/>
            <person name="Frisvad J.C."/>
            <person name="Goldman G.H."/>
            <person name="Houbraken J."/>
            <person name="Oakley B."/>
            <person name="Pocsi I."/>
            <person name="Scazzocchio C."/>
            <person name="Seiboth B."/>
            <person name="vanKuyk P.A."/>
            <person name="Wortman J."/>
            <person name="Dyer P.S."/>
            <person name="Grigoriev I.V."/>
        </authorList>
    </citation>
    <scope>NUCLEOTIDE SEQUENCE [LARGE SCALE GENOMIC DNA]</scope>
    <source>
        <strain evidence="3">CBS 593.65</strain>
    </source>
</reference>
<dbReference type="SUPFAM" id="SSF53098">
    <property type="entry name" value="Ribonuclease H-like"/>
    <property type="match status" value="1"/>
</dbReference>
<proteinExistence type="predicted"/>
<dbReference type="OrthoDB" id="3548481at2759"/>
<evidence type="ECO:0000256" key="1">
    <source>
        <dbReference type="SAM" id="MobiDB-lite"/>
    </source>
</evidence>
<feature type="compositionally biased region" description="Basic residues" evidence="1">
    <location>
        <begin position="63"/>
        <end position="74"/>
    </location>
</feature>
<dbReference type="GO" id="GO:0003676">
    <property type="term" value="F:nucleic acid binding"/>
    <property type="evidence" value="ECO:0007669"/>
    <property type="project" value="InterPro"/>
</dbReference>
<dbReference type="RefSeq" id="XP_040700711.1">
    <property type="nucleotide sequence ID" value="XM_040839908.1"/>
</dbReference>
<accession>A0A1L9TBZ6</accession>
<dbReference type="AlphaFoldDB" id="A0A1L9TBZ6"/>
<evidence type="ECO:0000313" key="2">
    <source>
        <dbReference type="EMBL" id="OJJ56905.1"/>
    </source>
</evidence>
<evidence type="ECO:0000313" key="3">
    <source>
        <dbReference type="Proteomes" id="UP000184356"/>
    </source>
</evidence>
<dbReference type="InterPro" id="IPR012337">
    <property type="entry name" value="RNaseH-like_sf"/>
</dbReference>
<gene>
    <name evidence="2" type="ORF">ASPSYDRAFT_1103894</name>
</gene>
<dbReference type="GeneID" id="63755981"/>
<feature type="compositionally biased region" description="Low complexity" evidence="1">
    <location>
        <begin position="161"/>
        <end position="170"/>
    </location>
</feature>
<dbReference type="Gene3D" id="3.30.420.10">
    <property type="entry name" value="Ribonuclease H-like superfamily/Ribonuclease H"/>
    <property type="match status" value="1"/>
</dbReference>